<comment type="caution">
    <text evidence="1">The sequence shown here is derived from an EMBL/GenBank/DDBJ whole genome shotgun (WGS) entry which is preliminary data.</text>
</comment>
<reference evidence="1 2" key="1">
    <citation type="submission" date="2016-01" db="EMBL/GenBank/DDBJ databases">
        <title>Genome sequencing of Roseivirga echinicomitans KMM 6058.</title>
        <authorList>
            <person name="Selvaratnam C."/>
            <person name="Thevarajoo S."/>
            <person name="Goh K.M."/>
            <person name="Ee R."/>
            <person name="Chan K.-G."/>
            <person name="Chong C.S."/>
        </authorList>
    </citation>
    <scope>NUCLEOTIDE SEQUENCE [LARGE SCALE GENOMIC DNA]</scope>
    <source>
        <strain evidence="1 2">KMM 6058</strain>
    </source>
</reference>
<name>A0A150XUU6_9BACT</name>
<dbReference type="AlphaFoldDB" id="A0A150XUU6"/>
<dbReference type="EMBL" id="LRDB01000003">
    <property type="protein sequence ID" value="KYG82529.1"/>
    <property type="molecule type" value="Genomic_DNA"/>
</dbReference>
<dbReference type="Proteomes" id="UP000075615">
    <property type="component" value="Unassembled WGS sequence"/>
</dbReference>
<gene>
    <name evidence="1" type="ORF">AWN68_14855</name>
</gene>
<organism evidence="1 2">
    <name type="scientific">Roseivirga echinicomitans</name>
    <dbReference type="NCBI Taxonomy" id="296218"/>
    <lineage>
        <taxon>Bacteria</taxon>
        <taxon>Pseudomonadati</taxon>
        <taxon>Bacteroidota</taxon>
        <taxon>Cytophagia</taxon>
        <taxon>Cytophagales</taxon>
        <taxon>Roseivirgaceae</taxon>
        <taxon>Roseivirga</taxon>
    </lineage>
</organism>
<sequence length="68" mass="7551">MSSGLVAIIWVLSTVEYSLTAKHTKFREGGIGTYVGYVTKASFQVVANKLSHTVSILLRNRRRVVNIL</sequence>
<protein>
    <submittedName>
        <fullName evidence="1">Uncharacterized protein</fullName>
    </submittedName>
</protein>
<evidence type="ECO:0000313" key="2">
    <source>
        <dbReference type="Proteomes" id="UP000075615"/>
    </source>
</evidence>
<evidence type="ECO:0000313" key="1">
    <source>
        <dbReference type="EMBL" id="KYG82529.1"/>
    </source>
</evidence>
<dbReference type="STRING" id="296218.AWN68_14855"/>
<keyword evidence="2" id="KW-1185">Reference proteome</keyword>
<proteinExistence type="predicted"/>
<accession>A0A150XUU6</accession>